<evidence type="ECO:0000256" key="1">
    <source>
        <dbReference type="PROSITE-ProRule" id="PRU00206"/>
    </source>
</evidence>
<feature type="signal peptide" evidence="3">
    <location>
        <begin position="1"/>
        <end position="21"/>
    </location>
</feature>
<dbReference type="STRING" id="50429.A0A2B4RWU4"/>
<comment type="caution">
    <text evidence="5">The sequence shown here is derived from an EMBL/GenBank/DDBJ whole genome shotgun (WGS) entry which is preliminary data.</text>
</comment>
<feature type="chain" id="PRO_5013129365" description="TNFR-Cys domain-containing protein" evidence="3">
    <location>
        <begin position="22"/>
        <end position="743"/>
    </location>
</feature>
<proteinExistence type="predicted"/>
<dbReference type="AlphaFoldDB" id="A0A2B4RWU4"/>
<dbReference type="PANTHER" id="PTHR46605:SF2">
    <property type="entry name" value="TNFR-CYS DOMAIN-CONTAINING PROTEIN"/>
    <property type="match status" value="1"/>
</dbReference>
<dbReference type="PANTHER" id="PTHR46605">
    <property type="entry name" value="TUMOR NECROSIS FACTOR RECEPTOR"/>
    <property type="match status" value="1"/>
</dbReference>
<dbReference type="EMBL" id="LSMT01000302">
    <property type="protein sequence ID" value="PFX20798.1"/>
    <property type="molecule type" value="Genomic_DNA"/>
</dbReference>
<dbReference type="GO" id="GO:0007266">
    <property type="term" value="P:Rho protein signal transduction"/>
    <property type="evidence" value="ECO:0007669"/>
    <property type="project" value="TreeGrafter"/>
</dbReference>
<dbReference type="InterPro" id="IPR001368">
    <property type="entry name" value="TNFR/NGFR_Cys_rich_reg"/>
</dbReference>
<evidence type="ECO:0000259" key="4">
    <source>
        <dbReference type="PROSITE" id="PS50050"/>
    </source>
</evidence>
<dbReference type="Gene3D" id="2.10.50.10">
    <property type="entry name" value="Tumor Necrosis Factor Receptor, subunit A, domain 2"/>
    <property type="match status" value="3"/>
</dbReference>
<dbReference type="GO" id="GO:0009986">
    <property type="term" value="C:cell surface"/>
    <property type="evidence" value="ECO:0007669"/>
    <property type="project" value="TreeGrafter"/>
</dbReference>
<feature type="region of interest" description="Disordered" evidence="2">
    <location>
        <begin position="380"/>
        <end position="405"/>
    </location>
</feature>
<dbReference type="GO" id="GO:0048406">
    <property type="term" value="F:nerve growth factor binding"/>
    <property type="evidence" value="ECO:0007669"/>
    <property type="project" value="TreeGrafter"/>
</dbReference>
<dbReference type="GO" id="GO:0005886">
    <property type="term" value="C:plasma membrane"/>
    <property type="evidence" value="ECO:0007669"/>
    <property type="project" value="TreeGrafter"/>
</dbReference>
<dbReference type="GO" id="GO:0005035">
    <property type="term" value="F:death receptor activity"/>
    <property type="evidence" value="ECO:0007669"/>
    <property type="project" value="TreeGrafter"/>
</dbReference>
<protein>
    <recommendedName>
        <fullName evidence="4">TNFR-Cys domain-containing protein</fullName>
    </recommendedName>
</protein>
<dbReference type="InterPro" id="IPR052302">
    <property type="entry name" value="Neurotrophin_rcpt-DD"/>
</dbReference>
<organism evidence="5 6">
    <name type="scientific">Stylophora pistillata</name>
    <name type="common">Smooth cauliflower coral</name>
    <dbReference type="NCBI Taxonomy" id="50429"/>
    <lineage>
        <taxon>Eukaryota</taxon>
        <taxon>Metazoa</taxon>
        <taxon>Cnidaria</taxon>
        <taxon>Anthozoa</taxon>
        <taxon>Hexacorallia</taxon>
        <taxon>Scleractinia</taxon>
        <taxon>Astrocoeniina</taxon>
        <taxon>Pocilloporidae</taxon>
        <taxon>Stylophora</taxon>
    </lineage>
</organism>
<feature type="disulfide bond" evidence="1">
    <location>
        <begin position="89"/>
        <end position="102"/>
    </location>
</feature>
<dbReference type="SMART" id="SM00208">
    <property type="entry name" value="TNFR"/>
    <property type="match status" value="4"/>
</dbReference>
<evidence type="ECO:0000256" key="3">
    <source>
        <dbReference type="SAM" id="SignalP"/>
    </source>
</evidence>
<keyword evidence="3" id="KW-0732">Signal</keyword>
<dbReference type="GO" id="GO:0015026">
    <property type="term" value="F:coreceptor activity"/>
    <property type="evidence" value="ECO:0007669"/>
    <property type="project" value="TreeGrafter"/>
</dbReference>
<evidence type="ECO:0000313" key="5">
    <source>
        <dbReference type="EMBL" id="PFX20798.1"/>
    </source>
</evidence>
<feature type="disulfide bond" evidence="1">
    <location>
        <begin position="92"/>
        <end position="110"/>
    </location>
</feature>
<sequence>MGIHLLGLPVFISLLVSKLHSVHVCQYNQNALETRNGGFVCLDCLKCPPGMGVTIPCGNKIPYGASVECRTCNPGYYSDSYSPESCKPCVTCGPNEIMVTACTETSDTRCKCKPCPEGYYQNQTLSKCLPCSGCCLDGLDVVVPQCLKQGMPRAQACRYHKKKPCSAKCWYDEITVVKNDGEQICLPCPLCSEEFGLTKPCGSVVTDGAIPKCELPILGKKFVNQHGILQSCKSCAIGEDVVANCSIKSDTICSECKLGFYLNDQTNICEECFWCCRHSDSKNFMDCIKEARMFAEPFSGLGLHLLFSPFVLNRQSGQLQTAKQGSPLVEYIKLDTFRATLLGLGFILILFHITSKRKPTLNSKYQCPFLNNLETKDSLSLGKKDPHEGTETTQSPLSGIEGIDWEHPRRHCPGHVVFEKSGVEAVILDSSKSTQQHVPSDLVLHAKSDELVLPGLLKDDEFPLSPAIQLNSRSKLTGPLELQIPHGLNMVLSSNKCKVILKQLKNDEWVNVSYVKGSGIREFLPKSNYVSFETDHFATFAVVGRYTERSLAVFKRMKVMAFCNDTKVGEDLFMRLYCFDDCEWSFENLLRMEKKEGGKPMSSVESLDFSVIREEDVKIGVKDMHGWKLESGQPMGISYASLKNSFSSFPRCNLVFSSTSNEKKSSFFATIVLTQASCQTLIYASTALKEVHSENPIQKTNQSFFSNAVNEGEQVTNVANLTDAKSGKGKEQNIGDCIILLQA</sequence>
<dbReference type="Proteomes" id="UP000225706">
    <property type="component" value="Unassembled WGS sequence"/>
</dbReference>
<evidence type="ECO:0000256" key="2">
    <source>
        <dbReference type="SAM" id="MobiDB-lite"/>
    </source>
</evidence>
<evidence type="ECO:0000313" key="6">
    <source>
        <dbReference type="Proteomes" id="UP000225706"/>
    </source>
</evidence>
<feature type="domain" description="TNFR-Cys" evidence="4">
    <location>
        <begin position="71"/>
        <end position="110"/>
    </location>
</feature>
<dbReference type="Pfam" id="PF00020">
    <property type="entry name" value="TNFR_c6"/>
    <property type="match status" value="1"/>
</dbReference>
<keyword evidence="1" id="KW-1015">Disulfide bond</keyword>
<feature type="repeat" description="TNFR-Cys" evidence="1">
    <location>
        <begin position="114"/>
        <end position="157"/>
    </location>
</feature>
<feature type="compositionally biased region" description="Basic and acidic residues" evidence="2">
    <location>
        <begin position="380"/>
        <end position="390"/>
    </location>
</feature>
<gene>
    <name evidence="5" type="ORF">AWC38_SpisGene14718</name>
</gene>
<dbReference type="OrthoDB" id="8848202at2759"/>
<feature type="repeat" description="TNFR-Cys" evidence="1">
    <location>
        <begin position="71"/>
        <end position="110"/>
    </location>
</feature>
<dbReference type="PROSITE" id="PS50050">
    <property type="entry name" value="TNFR_NGFR_2"/>
    <property type="match status" value="2"/>
</dbReference>
<name>A0A2B4RWU4_STYPI</name>
<accession>A0A2B4RWU4</accession>
<feature type="domain" description="TNFR-Cys" evidence="4">
    <location>
        <begin position="114"/>
        <end position="157"/>
    </location>
</feature>
<keyword evidence="6" id="KW-1185">Reference proteome</keyword>
<reference evidence="6" key="1">
    <citation type="journal article" date="2017" name="bioRxiv">
        <title>Comparative analysis of the genomes of Stylophora pistillata and Acropora digitifera provides evidence for extensive differences between species of corals.</title>
        <authorList>
            <person name="Voolstra C.R."/>
            <person name="Li Y."/>
            <person name="Liew Y.J."/>
            <person name="Baumgarten S."/>
            <person name="Zoccola D."/>
            <person name="Flot J.-F."/>
            <person name="Tambutte S."/>
            <person name="Allemand D."/>
            <person name="Aranda M."/>
        </authorList>
    </citation>
    <scope>NUCLEOTIDE SEQUENCE [LARGE SCALE GENOMIC DNA]</scope>
</reference>
<dbReference type="SUPFAM" id="SSF57586">
    <property type="entry name" value="TNF receptor-like"/>
    <property type="match status" value="1"/>
</dbReference>
<comment type="caution">
    <text evidence="1">Lacks conserved residue(s) required for the propagation of feature annotation.</text>
</comment>